<evidence type="ECO:0000313" key="3">
    <source>
        <dbReference type="Proteomes" id="UP001335648"/>
    </source>
</evidence>
<feature type="compositionally biased region" description="Polar residues" evidence="1">
    <location>
        <begin position="251"/>
        <end position="271"/>
    </location>
</feature>
<reference evidence="2 3" key="1">
    <citation type="journal article" date="2023" name="Mol. Biol. Evol.">
        <title>Genomics of Secondarily Temperate Adaptation in the Only Non-Antarctic Icefish.</title>
        <authorList>
            <person name="Rivera-Colon A.G."/>
            <person name="Rayamajhi N."/>
            <person name="Minhas B.F."/>
            <person name="Madrigal G."/>
            <person name="Bilyk K.T."/>
            <person name="Yoon V."/>
            <person name="Hune M."/>
            <person name="Gregory S."/>
            <person name="Cheng C.H.C."/>
            <person name="Catchen J.M."/>
        </authorList>
    </citation>
    <scope>NUCLEOTIDE SEQUENCE [LARGE SCALE GENOMIC DNA]</scope>
    <source>
        <strain evidence="2">JC2023a</strain>
    </source>
</reference>
<evidence type="ECO:0000256" key="1">
    <source>
        <dbReference type="SAM" id="MobiDB-lite"/>
    </source>
</evidence>
<protein>
    <submittedName>
        <fullName evidence="2">Uncharacterized protein</fullName>
    </submittedName>
</protein>
<gene>
    <name evidence="2" type="ORF">CesoFtcFv8_025622</name>
</gene>
<proteinExistence type="predicted"/>
<keyword evidence="3" id="KW-1185">Reference proteome</keyword>
<feature type="compositionally biased region" description="Basic and acidic residues" evidence="1">
    <location>
        <begin position="235"/>
        <end position="250"/>
    </location>
</feature>
<sequence>MVASSLEEPLVMRAYMTHREPLLRSSSTTSTTGRLCTMHNAHTFMSMQFSIKQRETMEFDEEKLPQCPGSAVGRNKTVELTLGMKTSKPVVSFELSSCFCKDSESCMCKNRLFDSPSPLCLSPATAAAQTQMLSTEPKAMALIACRQLTDGNEAASLRDQSPLPILTLKGTVSLERSDPRRLRSVHASITGTASVSAADQNEAPGMSLHLSKEGKKRQYYHDLCLQVEERKQQVEKERQENAVDDQKHNETQQQTWGMPRSGAQNHQQGTVKRSRNLDTAGILPQEQIRDKGFTGTPFHRL</sequence>
<name>A0AAN8B557_9TELE</name>
<accession>A0AAN8B557</accession>
<evidence type="ECO:0000313" key="2">
    <source>
        <dbReference type="EMBL" id="KAK5878190.1"/>
    </source>
</evidence>
<organism evidence="2 3">
    <name type="scientific">Champsocephalus esox</name>
    <name type="common">pike icefish</name>
    <dbReference type="NCBI Taxonomy" id="159716"/>
    <lineage>
        <taxon>Eukaryota</taxon>
        <taxon>Metazoa</taxon>
        <taxon>Chordata</taxon>
        <taxon>Craniata</taxon>
        <taxon>Vertebrata</taxon>
        <taxon>Euteleostomi</taxon>
        <taxon>Actinopterygii</taxon>
        <taxon>Neopterygii</taxon>
        <taxon>Teleostei</taxon>
        <taxon>Neoteleostei</taxon>
        <taxon>Acanthomorphata</taxon>
        <taxon>Eupercaria</taxon>
        <taxon>Perciformes</taxon>
        <taxon>Notothenioidei</taxon>
        <taxon>Channichthyidae</taxon>
        <taxon>Champsocephalus</taxon>
    </lineage>
</organism>
<feature type="region of interest" description="Disordered" evidence="1">
    <location>
        <begin position="235"/>
        <end position="301"/>
    </location>
</feature>
<dbReference type="EMBL" id="JAULUE010002066">
    <property type="protein sequence ID" value="KAK5878190.1"/>
    <property type="molecule type" value="Genomic_DNA"/>
</dbReference>
<comment type="caution">
    <text evidence="2">The sequence shown here is derived from an EMBL/GenBank/DDBJ whole genome shotgun (WGS) entry which is preliminary data.</text>
</comment>
<dbReference type="AlphaFoldDB" id="A0AAN8B557"/>
<dbReference type="Proteomes" id="UP001335648">
    <property type="component" value="Unassembled WGS sequence"/>
</dbReference>